<accession>A0AA88QRM7</accession>
<evidence type="ECO:0000313" key="3">
    <source>
        <dbReference type="EMBL" id="KAK2974737.1"/>
    </source>
</evidence>
<comment type="similarity">
    <text evidence="1">Belongs to the peptidase C85 family.</text>
</comment>
<feature type="region of interest" description="Disordered" evidence="2">
    <location>
        <begin position="308"/>
        <end position="386"/>
    </location>
</feature>
<protein>
    <submittedName>
        <fullName evidence="3">Uncharacterized protein</fullName>
    </submittedName>
</protein>
<evidence type="ECO:0000256" key="2">
    <source>
        <dbReference type="SAM" id="MobiDB-lite"/>
    </source>
</evidence>
<dbReference type="InterPro" id="IPR050704">
    <property type="entry name" value="Peptidase_C85-like"/>
</dbReference>
<organism evidence="3 4">
    <name type="scientific">Escallonia rubra</name>
    <dbReference type="NCBI Taxonomy" id="112253"/>
    <lineage>
        <taxon>Eukaryota</taxon>
        <taxon>Viridiplantae</taxon>
        <taxon>Streptophyta</taxon>
        <taxon>Embryophyta</taxon>
        <taxon>Tracheophyta</taxon>
        <taxon>Spermatophyta</taxon>
        <taxon>Magnoliopsida</taxon>
        <taxon>eudicotyledons</taxon>
        <taxon>Gunneridae</taxon>
        <taxon>Pentapetalae</taxon>
        <taxon>asterids</taxon>
        <taxon>campanulids</taxon>
        <taxon>Escalloniales</taxon>
        <taxon>Escalloniaceae</taxon>
        <taxon>Escallonia</taxon>
    </lineage>
</organism>
<dbReference type="Proteomes" id="UP001187471">
    <property type="component" value="Unassembled WGS sequence"/>
</dbReference>
<reference evidence="3" key="1">
    <citation type="submission" date="2022-12" db="EMBL/GenBank/DDBJ databases">
        <title>Draft genome assemblies for two species of Escallonia (Escalloniales).</title>
        <authorList>
            <person name="Chanderbali A."/>
            <person name="Dervinis C."/>
            <person name="Anghel I."/>
            <person name="Soltis D."/>
            <person name="Soltis P."/>
            <person name="Zapata F."/>
        </authorList>
    </citation>
    <scope>NUCLEOTIDE SEQUENCE</scope>
    <source>
        <strain evidence="3">UCBG92.1500</strain>
        <tissue evidence="3">Leaf</tissue>
    </source>
</reference>
<dbReference type="EMBL" id="JAVXUO010002282">
    <property type="protein sequence ID" value="KAK2974737.1"/>
    <property type="molecule type" value="Genomic_DNA"/>
</dbReference>
<name>A0AA88QRM7_9ASTE</name>
<keyword evidence="4" id="KW-1185">Reference proteome</keyword>
<evidence type="ECO:0000313" key="4">
    <source>
        <dbReference type="Proteomes" id="UP001187471"/>
    </source>
</evidence>
<dbReference type="GO" id="GO:0016579">
    <property type="term" value="P:protein deubiquitination"/>
    <property type="evidence" value="ECO:0007669"/>
    <property type="project" value="TreeGrafter"/>
</dbReference>
<dbReference type="PANTHER" id="PTHR12419">
    <property type="entry name" value="OTU DOMAIN CONTAINING PROTEIN"/>
    <property type="match status" value="1"/>
</dbReference>
<comment type="caution">
    <text evidence="3">The sequence shown here is derived from an EMBL/GenBank/DDBJ whole genome shotgun (WGS) entry which is preliminary data.</text>
</comment>
<dbReference type="PANTHER" id="PTHR12419:SF111">
    <property type="entry name" value="OVARIAN TUMOR DOMAIN-CONTAINING DEUBIQUITINATING ENZYME 9"/>
    <property type="match status" value="1"/>
</dbReference>
<feature type="compositionally biased region" description="Gly residues" evidence="2">
    <location>
        <begin position="357"/>
        <end position="375"/>
    </location>
</feature>
<sequence length="447" mass="49620">MVSATITLKIDAIGDETFRGRDFLGTSEIAMYEPDSDVVRWGLNFLDVDQIFSSTYYGDNSQHDVDICREHYIRDNHHETQHSSIENDEILAHALQEELSHLSVVEEDESSHAVQEHLSAPTGTEDYYYYGHEGSLTVADDMGPSSSCSSPGDKSYDGEEYSYDLEITDEPELDGEVGKRLHHIIPVPHVPRINGDIPSIDEATSDHQRLLDRNGEWGDHVTLQAAADSYGVKIFVITSFKDTCSVEILPRVQKSKRGPFLPTTLVGYSSSILDLRLPTISVSSRFLPVFRRRLQQQRRERHVTVPITGKLKTQRRGRRLAQIQPATRLRRRCKHPRQDRLDPAQRSGHRQRRARSGPGGGGDRPRRGGAGASGGDDGRLGLPEEPLDGLAVGAEAELAGQLEHARSAQGRHPHAPPPAVHLGVAVFGWMGLRFSGKGNLGIFQRKS</sequence>
<evidence type="ECO:0000256" key="1">
    <source>
        <dbReference type="ARBA" id="ARBA00010407"/>
    </source>
</evidence>
<dbReference type="AlphaFoldDB" id="A0AA88QRM7"/>
<dbReference type="GO" id="GO:0004843">
    <property type="term" value="F:cysteine-type deubiquitinase activity"/>
    <property type="evidence" value="ECO:0007669"/>
    <property type="project" value="TreeGrafter"/>
</dbReference>
<proteinExistence type="inferred from homology"/>
<dbReference type="Gene3D" id="3.90.70.80">
    <property type="match status" value="1"/>
</dbReference>
<gene>
    <name evidence="3" type="ORF">RJ640_007164</name>
</gene>